<keyword evidence="1" id="KW-0472">Membrane</keyword>
<feature type="transmembrane region" description="Helical" evidence="1">
    <location>
        <begin position="65"/>
        <end position="85"/>
    </location>
</feature>
<evidence type="ECO:0000256" key="1">
    <source>
        <dbReference type="SAM" id="Phobius"/>
    </source>
</evidence>
<accession>A0A1Y5F1J1</accession>
<keyword evidence="1" id="KW-1133">Transmembrane helix</keyword>
<keyword evidence="1" id="KW-0812">Transmembrane</keyword>
<dbReference type="AlphaFoldDB" id="A0A1Y5F1J1"/>
<proteinExistence type="predicted"/>
<feature type="transmembrane region" description="Helical" evidence="1">
    <location>
        <begin position="21"/>
        <end position="45"/>
    </location>
</feature>
<comment type="caution">
    <text evidence="2">The sequence shown here is derived from an EMBL/GenBank/DDBJ whole genome shotgun (WGS) entry which is preliminary data.</text>
</comment>
<evidence type="ECO:0000313" key="2">
    <source>
        <dbReference type="EMBL" id="OUR92987.1"/>
    </source>
</evidence>
<reference evidence="3" key="1">
    <citation type="journal article" date="2017" name="Proc. Natl. Acad. Sci. U.S.A.">
        <title>Simulation of Deepwater Horizon oil plume reveals substrate specialization within a complex community of hydrocarbon-degraders.</title>
        <authorList>
            <person name="Hu P."/>
            <person name="Dubinsky E.A."/>
            <person name="Probst A.J."/>
            <person name="Wang J."/>
            <person name="Sieber C.M.K."/>
            <person name="Tom L.M."/>
            <person name="Gardinali P."/>
            <person name="Banfield J.F."/>
            <person name="Atlas R.M."/>
            <person name="Andersen G.L."/>
        </authorList>
    </citation>
    <scope>NUCLEOTIDE SEQUENCE [LARGE SCALE GENOMIC DNA]</scope>
</reference>
<name>A0A1Y5F1J1_9BACT</name>
<gene>
    <name evidence="2" type="ORF">A9Q84_21005</name>
</gene>
<feature type="transmembrane region" description="Helical" evidence="1">
    <location>
        <begin position="97"/>
        <end position="120"/>
    </location>
</feature>
<protein>
    <recommendedName>
        <fullName evidence="4">PilZ domain-containing protein</fullName>
    </recommendedName>
</protein>
<evidence type="ECO:0000313" key="3">
    <source>
        <dbReference type="Proteomes" id="UP000196531"/>
    </source>
</evidence>
<dbReference type="EMBL" id="MAAO01000016">
    <property type="protein sequence ID" value="OUR92987.1"/>
    <property type="molecule type" value="Genomic_DNA"/>
</dbReference>
<dbReference type="Proteomes" id="UP000196531">
    <property type="component" value="Unassembled WGS sequence"/>
</dbReference>
<organism evidence="2 3">
    <name type="scientific">Halobacteriovorax marinus</name>
    <dbReference type="NCBI Taxonomy" id="97084"/>
    <lineage>
        <taxon>Bacteria</taxon>
        <taxon>Pseudomonadati</taxon>
        <taxon>Bdellovibrionota</taxon>
        <taxon>Bacteriovoracia</taxon>
        <taxon>Bacteriovoracales</taxon>
        <taxon>Halobacteriovoraceae</taxon>
        <taxon>Halobacteriovorax</taxon>
    </lineage>
</organism>
<sequence>MIDLSNLNIRQDIDRVHLLQWGHFCLLIMAFLVEGIITFEIIYTLVKLFFLLFFYKMFFKTVTDLYYSFWTFSIGTVGFVTYKLVNIISTQSDLQLFYLYLIAAVVLLIQMYILLSPIYYPRVSWWEYDFRYRDDLKVKLNEEGVELEARLTDLRRNAGCLSVFKDIKVGSKVKVMANNGVRDFTFLVEVMSRRQYSLGRPASHGVKFIFNEENRETDYDEFYSFWVKEKMTKKNSRFIKKVQDA</sequence>
<evidence type="ECO:0008006" key="4">
    <source>
        <dbReference type="Google" id="ProtNLM"/>
    </source>
</evidence>